<dbReference type="Proteomes" id="UP001179363">
    <property type="component" value="Unassembled WGS sequence"/>
</dbReference>
<name>A0ABS9EJJ5_9FLAO</name>
<gene>
    <name evidence="4" type="ORF">L1I30_08105</name>
</gene>
<sequence length="174" mass="19578">MSKQLTHEEHTLTSKKFPLIILTDNLMGDANIGSLFRLADAFNIEKIIFTGTPINIQSNRLKRTARGTYQVVNFEHHEEASEIILQLKQKEYKIYGLEITSHSIPLGDAAFQNEDKIVLILGNEKFGISEDVLNLTDTQIHIPMFGKNSSMNVSQAAGIALYEITKTLPSFEEK</sequence>
<keyword evidence="5" id="KW-1185">Reference proteome</keyword>
<reference evidence="4" key="1">
    <citation type="submission" date="2022-01" db="EMBL/GenBank/DDBJ databases">
        <title>Gillisia lutea sp. nov., isolated from marine plastic residues from the Malvarosa beach (Valencia, Spain).</title>
        <authorList>
            <person name="Vidal-Verdu A."/>
            <person name="Molina-Menor E."/>
            <person name="Satari L."/>
            <person name="Pascual J."/>
            <person name="Pereto J."/>
            <person name="Porcar M."/>
        </authorList>
    </citation>
    <scope>NUCLEOTIDE SEQUENCE</scope>
    <source>
        <strain evidence="4">M10.2A</strain>
    </source>
</reference>
<evidence type="ECO:0000256" key="1">
    <source>
        <dbReference type="ARBA" id="ARBA00022603"/>
    </source>
</evidence>
<dbReference type="CDD" id="cd18082">
    <property type="entry name" value="SpoU-like_family"/>
    <property type="match status" value="1"/>
</dbReference>
<comment type="caution">
    <text evidence="4">The sequence shown here is derived from an EMBL/GenBank/DDBJ whole genome shotgun (WGS) entry which is preliminary data.</text>
</comment>
<evidence type="ECO:0000313" key="5">
    <source>
        <dbReference type="Proteomes" id="UP001179363"/>
    </source>
</evidence>
<evidence type="ECO:0000259" key="3">
    <source>
        <dbReference type="Pfam" id="PF00588"/>
    </source>
</evidence>
<dbReference type="InterPro" id="IPR001537">
    <property type="entry name" value="SpoU_MeTrfase"/>
</dbReference>
<dbReference type="GO" id="GO:0032259">
    <property type="term" value="P:methylation"/>
    <property type="evidence" value="ECO:0007669"/>
    <property type="project" value="UniProtKB-KW"/>
</dbReference>
<dbReference type="GO" id="GO:0008168">
    <property type="term" value="F:methyltransferase activity"/>
    <property type="evidence" value="ECO:0007669"/>
    <property type="project" value="UniProtKB-KW"/>
</dbReference>
<dbReference type="InterPro" id="IPR051259">
    <property type="entry name" value="rRNA_Methyltransferase"/>
</dbReference>
<feature type="domain" description="tRNA/rRNA methyltransferase SpoU type" evidence="3">
    <location>
        <begin position="19"/>
        <end position="162"/>
    </location>
</feature>
<keyword evidence="2" id="KW-0808">Transferase</keyword>
<accession>A0ABS9EJJ5</accession>
<dbReference type="PANTHER" id="PTHR43191">
    <property type="entry name" value="RRNA METHYLTRANSFERASE 3"/>
    <property type="match status" value="1"/>
</dbReference>
<dbReference type="Gene3D" id="3.40.1280.10">
    <property type="match status" value="1"/>
</dbReference>
<dbReference type="EMBL" id="JAKGTH010000008">
    <property type="protein sequence ID" value="MCF4101626.1"/>
    <property type="molecule type" value="Genomic_DNA"/>
</dbReference>
<protein>
    <submittedName>
        <fullName evidence="4">TrmH family RNA methyltransferase</fullName>
    </submittedName>
</protein>
<dbReference type="InterPro" id="IPR029026">
    <property type="entry name" value="tRNA_m1G_MTases_N"/>
</dbReference>
<dbReference type="PANTHER" id="PTHR43191:SF7">
    <property type="entry name" value="OBP33PEP LIKE PROTEIN"/>
    <property type="match status" value="1"/>
</dbReference>
<dbReference type="Pfam" id="PF00588">
    <property type="entry name" value="SpoU_methylase"/>
    <property type="match status" value="1"/>
</dbReference>
<evidence type="ECO:0000313" key="4">
    <source>
        <dbReference type="EMBL" id="MCF4101626.1"/>
    </source>
</evidence>
<dbReference type="SUPFAM" id="SSF75217">
    <property type="entry name" value="alpha/beta knot"/>
    <property type="match status" value="1"/>
</dbReference>
<evidence type="ECO:0000256" key="2">
    <source>
        <dbReference type="ARBA" id="ARBA00022679"/>
    </source>
</evidence>
<keyword evidence="1 4" id="KW-0489">Methyltransferase</keyword>
<organism evidence="4 5">
    <name type="scientific">Gillisia lutea</name>
    <dbReference type="NCBI Taxonomy" id="2909668"/>
    <lineage>
        <taxon>Bacteria</taxon>
        <taxon>Pseudomonadati</taxon>
        <taxon>Bacteroidota</taxon>
        <taxon>Flavobacteriia</taxon>
        <taxon>Flavobacteriales</taxon>
        <taxon>Flavobacteriaceae</taxon>
        <taxon>Gillisia</taxon>
    </lineage>
</organism>
<dbReference type="InterPro" id="IPR029028">
    <property type="entry name" value="Alpha/beta_knot_MTases"/>
</dbReference>
<dbReference type="RefSeq" id="WP_236133776.1">
    <property type="nucleotide sequence ID" value="NZ_JAKGTH010000008.1"/>
</dbReference>
<proteinExistence type="predicted"/>